<gene>
    <name evidence="1" type="ORF">PARMNEM_LOCUS21683</name>
</gene>
<dbReference type="Proteomes" id="UP001314205">
    <property type="component" value="Unassembled WGS sequence"/>
</dbReference>
<name>A0AAV1MAJ1_9NEOP</name>
<keyword evidence="2" id="KW-1185">Reference proteome</keyword>
<evidence type="ECO:0000313" key="2">
    <source>
        <dbReference type="Proteomes" id="UP001314205"/>
    </source>
</evidence>
<reference evidence="1 2" key="1">
    <citation type="submission" date="2023-11" db="EMBL/GenBank/DDBJ databases">
        <authorList>
            <person name="Hedman E."/>
            <person name="Englund M."/>
            <person name="Stromberg M."/>
            <person name="Nyberg Akerstrom W."/>
            <person name="Nylinder S."/>
            <person name="Jareborg N."/>
            <person name="Kallberg Y."/>
            <person name="Kronander E."/>
        </authorList>
    </citation>
    <scope>NUCLEOTIDE SEQUENCE [LARGE SCALE GENOMIC DNA]</scope>
</reference>
<proteinExistence type="predicted"/>
<protein>
    <submittedName>
        <fullName evidence="1">Uncharacterized protein</fullName>
    </submittedName>
</protein>
<dbReference type="EMBL" id="CAVLGL010000148">
    <property type="protein sequence ID" value="CAK1603289.1"/>
    <property type="molecule type" value="Genomic_DNA"/>
</dbReference>
<organism evidence="1 2">
    <name type="scientific">Parnassius mnemosyne</name>
    <name type="common">clouded apollo</name>
    <dbReference type="NCBI Taxonomy" id="213953"/>
    <lineage>
        <taxon>Eukaryota</taxon>
        <taxon>Metazoa</taxon>
        <taxon>Ecdysozoa</taxon>
        <taxon>Arthropoda</taxon>
        <taxon>Hexapoda</taxon>
        <taxon>Insecta</taxon>
        <taxon>Pterygota</taxon>
        <taxon>Neoptera</taxon>
        <taxon>Endopterygota</taxon>
        <taxon>Lepidoptera</taxon>
        <taxon>Glossata</taxon>
        <taxon>Ditrysia</taxon>
        <taxon>Papilionoidea</taxon>
        <taxon>Papilionidae</taxon>
        <taxon>Parnassiinae</taxon>
        <taxon>Parnassini</taxon>
        <taxon>Parnassius</taxon>
        <taxon>Driopa</taxon>
    </lineage>
</organism>
<comment type="caution">
    <text evidence="1">The sequence shown here is derived from an EMBL/GenBank/DDBJ whole genome shotgun (WGS) entry which is preliminary data.</text>
</comment>
<accession>A0AAV1MAJ1</accession>
<sequence length="102" mass="10701">MTALNASLLVSGQWSIFTSYGTIFMDVIKGRASSSAIHSNPKVLPGPSCLRPTSLGLRASSSYGLSSSKAAWLEFHPANVKPAFWCTSVTCFAVSKASSTVA</sequence>
<dbReference type="AlphaFoldDB" id="A0AAV1MAJ1"/>
<evidence type="ECO:0000313" key="1">
    <source>
        <dbReference type="EMBL" id="CAK1603289.1"/>
    </source>
</evidence>